<sequence length="568" mass="61572">MNKKSNLTETARLLRIVTFVVVVAALYFGRSVFIPLALALLLSLLLAPVMTSLGRLRLPRVASILLIALCLSTLAFGFAWKLSVELTDLAGQLPGYKTILEEKIHVLSGLRNSNFSKVSETFGDLEKDLAKAGSESPEQGHTKKPPPGSSPDRPLAVEVVPQSNTIAYVENVLGSMGAAGLVVVFTIFVLMGQEDLRNRFIHLSSGGRLHVMTQALDEATRRIQRYLFLQSAVNAAYGLIVGVGLYLIGIPEAWLWGLLAAILRFMPYIGAPASAAIPILLSLAVFPGWGHAWGTMASFVALELIVANFVEPLLYGSQVGLSALAILVAAVFWTLIWGFPGLILSTPLTVSLVVMGRYIPSLSFLKILLGDESEISRGDLYYQRLLASDQGEAKLVLEQYLQTKSLDELYSEVLIPALSLVEQDRHRNELDDATLSFIMQSTRELIEELSDTSVINVAETPCLTDSSASCVVCIPARDEADELVGLLLTQCIERSGLSSHSVPIGPIGEMLSTTAELRPTVVCISALPPFAIEHTRALYQKLRAKFLISISSSACGTLQEISIKHNAD</sequence>
<keyword evidence="6 9" id="KW-1133">Transmembrane helix</keyword>
<feature type="transmembrane region" description="Helical" evidence="9">
    <location>
        <begin position="293"/>
        <end position="315"/>
    </location>
</feature>
<gene>
    <name evidence="10" type="ORF">HDF14_004124</name>
</gene>
<evidence type="ECO:0000256" key="8">
    <source>
        <dbReference type="SAM" id="MobiDB-lite"/>
    </source>
</evidence>
<dbReference type="AlphaFoldDB" id="A0A9X0U5G2"/>
<feature type="transmembrane region" description="Helical" evidence="9">
    <location>
        <begin position="12"/>
        <end position="28"/>
    </location>
</feature>
<protein>
    <submittedName>
        <fullName evidence="10">PurR-regulated permease PerM</fullName>
    </submittedName>
</protein>
<evidence type="ECO:0000256" key="9">
    <source>
        <dbReference type="SAM" id="Phobius"/>
    </source>
</evidence>
<dbReference type="InterPro" id="IPR002549">
    <property type="entry name" value="AI-2E-like"/>
</dbReference>
<feature type="region of interest" description="Disordered" evidence="8">
    <location>
        <begin position="129"/>
        <end position="154"/>
    </location>
</feature>
<keyword evidence="5 9" id="KW-0812">Transmembrane</keyword>
<feature type="transmembrane region" description="Helical" evidence="9">
    <location>
        <begin position="172"/>
        <end position="191"/>
    </location>
</feature>
<dbReference type="Pfam" id="PF01594">
    <property type="entry name" value="AI-2E_transport"/>
    <property type="match status" value="1"/>
</dbReference>
<keyword evidence="7 9" id="KW-0472">Membrane</keyword>
<evidence type="ECO:0000256" key="1">
    <source>
        <dbReference type="ARBA" id="ARBA00004651"/>
    </source>
</evidence>
<evidence type="ECO:0000313" key="11">
    <source>
        <dbReference type="Proteomes" id="UP000535182"/>
    </source>
</evidence>
<evidence type="ECO:0000256" key="4">
    <source>
        <dbReference type="ARBA" id="ARBA00022475"/>
    </source>
</evidence>
<proteinExistence type="inferred from homology"/>
<dbReference type="RefSeq" id="WP_183979950.1">
    <property type="nucleotide sequence ID" value="NZ_JACHEB010000010.1"/>
</dbReference>
<feature type="transmembrane region" description="Helical" evidence="9">
    <location>
        <begin position="226"/>
        <end position="248"/>
    </location>
</feature>
<reference evidence="10 11" key="1">
    <citation type="submission" date="2020-08" db="EMBL/GenBank/DDBJ databases">
        <title>Genomic Encyclopedia of Type Strains, Phase IV (KMG-V): Genome sequencing to study the core and pangenomes of soil and plant-associated prokaryotes.</title>
        <authorList>
            <person name="Whitman W."/>
        </authorList>
    </citation>
    <scope>NUCLEOTIDE SEQUENCE [LARGE SCALE GENOMIC DNA]</scope>
    <source>
        <strain evidence="10 11">X5P2</strain>
    </source>
</reference>
<name>A0A9X0U5G2_9BACT</name>
<keyword evidence="4" id="KW-1003">Cell membrane</keyword>
<evidence type="ECO:0000256" key="3">
    <source>
        <dbReference type="ARBA" id="ARBA00022448"/>
    </source>
</evidence>
<evidence type="ECO:0000256" key="5">
    <source>
        <dbReference type="ARBA" id="ARBA00022692"/>
    </source>
</evidence>
<dbReference type="PANTHER" id="PTHR21716">
    <property type="entry name" value="TRANSMEMBRANE PROTEIN"/>
    <property type="match status" value="1"/>
</dbReference>
<evidence type="ECO:0000256" key="2">
    <source>
        <dbReference type="ARBA" id="ARBA00009773"/>
    </source>
</evidence>
<feature type="transmembrane region" description="Helical" evidence="9">
    <location>
        <begin position="321"/>
        <end position="354"/>
    </location>
</feature>
<dbReference type="EMBL" id="JACHEB010000010">
    <property type="protein sequence ID" value="MBB5330489.1"/>
    <property type="molecule type" value="Genomic_DNA"/>
</dbReference>
<accession>A0A9X0U5G2</accession>
<feature type="transmembrane region" description="Helical" evidence="9">
    <location>
        <begin position="61"/>
        <end position="80"/>
    </location>
</feature>
<feature type="transmembrane region" description="Helical" evidence="9">
    <location>
        <begin position="254"/>
        <end position="281"/>
    </location>
</feature>
<dbReference type="GO" id="GO:0005886">
    <property type="term" value="C:plasma membrane"/>
    <property type="evidence" value="ECO:0007669"/>
    <property type="project" value="UniProtKB-SubCell"/>
</dbReference>
<evidence type="ECO:0000313" key="10">
    <source>
        <dbReference type="EMBL" id="MBB5330489.1"/>
    </source>
</evidence>
<organism evidence="10 11">
    <name type="scientific">Tunturiibacter gelidiferens</name>
    <dbReference type="NCBI Taxonomy" id="3069689"/>
    <lineage>
        <taxon>Bacteria</taxon>
        <taxon>Pseudomonadati</taxon>
        <taxon>Acidobacteriota</taxon>
        <taxon>Terriglobia</taxon>
        <taxon>Terriglobales</taxon>
        <taxon>Acidobacteriaceae</taxon>
        <taxon>Tunturiibacter</taxon>
    </lineage>
</organism>
<comment type="similarity">
    <text evidence="2">Belongs to the autoinducer-2 exporter (AI-2E) (TC 2.A.86) family.</text>
</comment>
<keyword evidence="11" id="KW-1185">Reference proteome</keyword>
<dbReference type="PANTHER" id="PTHR21716:SF53">
    <property type="entry name" value="PERMEASE PERM-RELATED"/>
    <property type="match status" value="1"/>
</dbReference>
<dbReference type="Proteomes" id="UP000535182">
    <property type="component" value="Unassembled WGS sequence"/>
</dbReference>
<keyword evidence="3" id="KW-0813">Transport</keyword>
<evidence type="ECO:0000256" key="6">
    <source>
        <dbReference type="ARBA" id="ARBA00022989"/>
    </source>
</evidence>
<evidence type="ECO:0000256" key="7">
    <source>
        <dbReference type="ARBA" id="ARBA00023136"/>
    </source>
</evidence>
<comment type="subcellular location">
    <subcellularLocation>
        <location evidence="1">Cell membrane</location>
        <topology evidence="1">Multi-pass membrane protein</topology>
    </subcellularLocation>
</comment>
<comment type="caution">
    <text evidence="10">The sequence shown here is derived from an EMBL/GenBank/DDBJ whole genome shotgun (WGS) entry which is preliminary data.</text>
</comment>
<feature type="transmembrane region" description="Helical" evidence="9">
    <location>
        <begin position="34"/>
        <end position="54"/>
    </location>
</feature>